<dbReference type="EMBL" id="KZ293442">
    <property type="protein sequence ID" value="PBK66211.1"/>
    <property type="molecule type" value="Genomic_DNA"/>
</dbReference>
<reference evidence="2" key="1">
    <citation type="journal article" date="2017" name="Nat. Ecol. Evol.">
        <title>Genome expansion and lineage-specific genetic innovations in the forest pathogenic fungi Armillaria.</title>
        <authorList>
            <person name="Sipos G."/>
            <person name="Prasanna A.N."/>
            <person name="Walter M.C."/>
            <person name="O'Connor E."/>
            <person name="Balint B."/>
            <person name="Krizsan K."/>
            <person name="Kiss B."/>
            <person name="Hess J."/>
            <person name="Varga T."/>
            <person name="Slot J."/>
            <person name="Riley R."/>
            <person name="Boka B."/>
            <person name="Rigling D."/>
            <person name="Barry K."/>
            <person name="Lee J."/>
            <person name="Mihaltcheva S."/>
            <person name="LaButti K."/>
            <person name="Lipzen A."/>
            <person name="Waldron R."/>
            <person name="Moloney N.M."/>
            <person name="Sperisen C."/>
            <person name="Kredics L."/>
            <person name="Vagvoelgyi C."/>
            <person name="Patrignani A."/>
            <person name="Fitzpatrick D."/>
            <person name="Nagy I."/>
            <person name="Doyle S."/>
            <person name="Anderson J.B."/>
            <person name="Grigoriev I.V."/>
            <person name="Gueldener U."/>
            <person name="Muensterkoetter M."/>
            <person name="Nagy L.G."/>
        </authorList>
    </citation>
    <scope>NUCLEOTIDE SEQUENCE [LARGE SCALE GENOMIC DNA]</scope>
    <source>
        <strain evidence="2">28-4</strain>
    </source>
</reference>
<sequence>MLVSHLPLDIWTEIILNFDVDLSADRQALQNIALCCRDLSYLSYEVLFEEVTYWWLELLGPWFTDGARCNARVKNLTIQQHPVNGSCYFLAWHIDFSCMLKNLSGLQGLQIGNYQDIFPYLQLACMDVSLDILAIPFVFPSLEAISLEFIQFQDYPYKDHAIFHKLIHTHILMYYHFMGVIPSAWLANSTRLDQLYLEVDTSHIKAVCKIFSGCSLMKLRLLTITLHGAGLKGIPKEWFWYLGWSVGMAINLNHILEICVQIALPALMGASVFYHFFTGFGNCLLAHIKCASKKLIYKGINTLPPLVN</sequence>
<name>A0A2H3B5S9_9AGAR</name>
<proteinExistence type="predicted"/>
<evidence type="ECO:0008006" key="3">
    <source>
        <dbReference type="Google" id="ProtNLM"/>
    </source>
</evidence>
<protein>
    <recommendedName>
        <fullName evidence="3">F-box domain-containing protein</fullName>
    </recommendedName>
</protein>
<gene>
    <name evidence="1" type="ORF">ARMSODRAFT_977846</name>
</gene>
<dbReference type="Proteomes" id="UP000218334">
    <property type="component" value="Unassembled WGS sequence"/>
</dbReference>
<evidence type="ECO:0000313" key="1">
    <source>
        <dbReference type="EMBL" id="PBK66211.1"/>
    </source>
</evidence>
<accession>A0A2H3B5S9</accession>
<keyword evidence="2" id="KW-1185">Reference proteome</keyword>
<dbReference type="AlphaFoldDB" id="A0A2H3B5S9"/>
<organism evidence="1 2">
    <name type="scientific">Armillaria solidipes</name>
    <dbReference type="NCBI Taxonomy" id="1076256"/>
    <lineage>
        <taxon>Eukaryota</taxon>
        <taxon>Fungi</taxon>
        <taxon>Dikarya</taxon>
        <taxon>Basidiomycota</taxon>
        <taxon>Agaricomycotina</taxon>
        <taxon>Agaricomycetes</taxon>
        <taxon>Agaricomycetidae</taxon>
        <taxon>Agaricales</taxon>
        <taxon>Marasmiineae</taxon>
        <taxon>Physalacriaceae</taxon>
        <taxon>Armillaria</taxon>
    </lineage>
</organism>
<evidence type="ECO:0000313" key="2">
    <source>
        <dbReference type="Proteomes" id="UP000218334"/>
    </source>
</evidence>